<keyword evidence="2" id="KW-0808">Transferase</keyword>
<comment type="cofactor">
    <cofactor evidence="2">
        <name>pyridoxal 5'-phosphate</name>
        <dbReference type="ChEBI" id="CHEBI:597326"/>
    </cofactor>
</comment>
<evidence type="ECO:0000256" key="1">
    <source>
        <dbReference type="ARBA" id="ARBA00022898"/>
    </source>
</evidence>
<dbReference type="PANTHER" id="PTHR43795:SF2">
    <property type="entry name" value="BIFUNCTIONAL ASPARTATE AMINOTRANSFERASE AND GLUTAMATE_ASPARTATE-PREPHENATE AMINOTRANSFERASE"/>
    <property type="match status" value="1"/>
</dbReference>
<keyword evidence="1" id="KW-0663">Pyridoxal phosphate</keyword>
<evidence type="ECO:0000313" key="4">
    <source>
        <dbReference type="EMBL" id="NRN92336.1"/>
    </source>
</evidence>
<protein>
    <recommendedName>
        <fullName evidence="2">Aminotransferase</fullName>
        <ecNumber evidence="2">2.6.1.-</ecNumber>
    </recommendedName>
</protein>
<dbReference type="PANTHER" id="PTHR43795">
    <property type="entry name" value="BIFUNCTIONAL ASPARTATE AMINOTRANSFERASE AND GLUTAMATE/ASPARTATE-PREPHENATE AMINOTRANSFERASE-RELATED"/>
    <property type="match status" value="1"/>
</dbReference>
<dbReference type="InterPro" id="IPR004838">
    <property type="entry name" value="NHTrfase_class1_PyrdxlP-BS"/>
</dbReference>
<dbReference type="NCBIfam" id="TIGR03801">
    <property type="entry name" value="asp_4_decarbox"/>
    <property type="match status" value="1"/>
</dbReference>
<dbReference type="Pfam" id="PF00155">
    <property type="entry name" value="Aminotran_1_2"/>
    <property type="match status" value="1"/>
</dbReference>
<evidence type="ECO:0000313" key="5">
    <source>
        <dbReference type="Proteomes" id="UP000601587"/>
    </source>
</evidence>
<proteinExistence type="inferred from homology"/>
<dbReference type="Gene3D" id="3.40.640.10">
    <property type="entry name" value="Type I PLP-dependent aspartate aminotransferase-like (Major domain)"/>
    <property type="match status" value="1"/>
</dbReference>
<dbReference type="AlphaFoldDB" id="A0A9Q5BXI1"/>
<sequence>MANKTELFPTEGGTAAIVYAFHSLSENHLLKPGDKIAINTPIFTPYLQIPELNGYELVEVDLRSREKYNWEIKPSELKKLEDPSIKALFVVNPTNPTSKAFNHKALTAIKHAVEKNPELMIITDDVYGTFVQDFKTIYSVAPHNTMLVYSFSKLYGATGWRLGLIALNKENVFDKKIAELDSANKDELHKRYEHVVIDPDKMKFIDRLVADSRSVVLYHTSGLSTQQQMMEVLFALTHLVYADGSTDAYIDKSRALVSDRYEKLHKSMGAKEDESRTSAKYYSLIDIYRIAEKKYGKAFREYLEDNFEQVDFLLKLARKNGVVLMDGVGFGSKAGELRVSEANLPTDDYALIGKQVLELLKKYHNDFESQNK</sequence>
<comment type="similarity">
    <text evidence="2">Belongs to the class-I pyridoxal-phosphate-dependent aminotransferase family.</text>
</comment>
<dbReference type="Proteomes" id="UP000601587">
    <property type="component" value="Unassembled WGS sequence"/>
</dbReference>
<feature type="domain" description="Aminotransferase class I/classII large" evidence="3">
    <location>
        <begin position="10"/>
        <end position="348"/>
    </location>
</feature>
<accession>A0A9Q5BXI1</accession>
<gene>
    <name evidence="4" type="ORF">IMAU50013_01902</name>
</gene>
<dbReference type="InterPro" id="IPR015424">
    <property type="entry name" value="PyrdxlP-dep_Trfase"/>
</dbReference>
<dbReference type="CDD" id="cd00609">
    <property type="entry name" value="AAT_like"/>
    <property type="match status" value="1"/>
</dbReference>
<dbReference type="GO" id="GO:0008483">
    <property type="term" value="F:transaminase activity"/>
    <property type="evidence" value="ECO:0007669"/>
    <property type="project" value="UniProtKB-KW"/>
</dbReference>
<reference evidence="4" key="1">
    <citation type="submission" date="2019-09" db="EMBL/GenBank/DDBJ databases">
        <title>Comparative genomic analysis of Lactobacillus helveticus.</title>
        <authorList>
            <person name="Zhang H."/>
            <person name="Chen Y."/>
            <person name="Zhong Z."/>
        </authorList>
    </citation>
    <scope>NUCLEOTIDE SEQUENCE</scope>
    <source>
        <strain evidence="4">IMAU50013</strain>
    </source>
</reference>
<dbReference type="InterPro" id="IPR022518">
    <property type="entry name" value="Aspartate_4-decarboxylase"/>
</dbReference>
<dbReference type="InterPro" id="IPR015421">
    <property type="entry name" value="PyrdxlP-dep_Trfase_major"/>
</dbReference>
<organism evidence="4 5">
    <name type="scientific">Lactobacillus helveticus</name>
    <name type="common">Lactobacillus suntoryeus</name>
    <dbReference type="NCBI Taxonomy" id="1587"/>
    <lineage>
        <taxon>Bacteria</taxon>
        <taxon>Bacillati</taxon>
        <taxon>Bacillota</taxon>
        <taxon>Bacilli</taxon>
        <taxon>Lactobacillales</taxon>
        <taxon>Lactobacillaceae</taxon>
        <taxon>Lactobacillus</taxon>
    </lineage>
</organism>
<keyword evidence="2 4" id="KW-0032">Aminotransferase</keyword>
<dbReference type="InterPro" id="IPR004839">
    <property type="entry name" value="Aminotransferase_I/II_large"/>
</dbReference>
<evidence type="ECO:0000259" key="3">
    <source>
        <dbReference type="Pfam" id="PF00155"/>
    </source>
</evidence>
<dbReference type="InterPro" id="IPR050478">
    <property type="entry name" value="Ethylene_sulfur-biosynth"/>
</dbReference>
<comment type="caution">
    <text evidence="4">The sequence shown here is derived from an EMBL/GenBank/DDBJ whole genome shotgun (WGS) entry which is preliminary data.</text>
</comment>
<dbReference type="SUPFAM" id="SSF53383">
    <property type="entry name" value="PLP-dependent transferases"/>
    <property type="match status" value="1"/>
</dbReference>
<dbReference type="Gene3D" id="3.90.1150.10">
    <property type="entry name" value="Aspartate Aminotransferase, domain 1"/>
    <property type="match status" value="1"/>
</dbReference>
<dbReference type="EC" id="2.6.1.-" evidence="2"/>
<dbReference type="PROSITE" id="PS00105">
    <property type="entry name" value="AA_TRANSFER_CLASS_1"/>
    <property type="match status" value="1"/>
</dbReference>
<dbReference type="EMBL" id="WCGB01000060">
    <property type="protein sequence ID" value="NRN92336.1"/>
    <property type="molecule type" value="Genomic_DNA"/>
</dbReference>
<evidence type="ECO:0000256" key="2">
    <source>
        <dbReference type="RuleBase" id="RU000481"/>
    </source>
</evidence>
<dbReference type="GO" id="GO:0006520">
    <property type="term" value="P:amino acid metabolic process"/>
    <property type="evidence" value="ECO:0007669"/>
    <property type="project" value="TreeGrafter"/>
</dbReference>
<name>A0A9Q5BXI1_LACHE</name>
<dbReference type="NCBIfam" id="NF006755">
    <property type="entry name" value="PRK09275.1"/>
    <property type="match status" value="1"/>
</dbReference>
<dbReference type="GO" id="GO:0030170">
    <property type="term" value="F:pyridoxal phosphate binding"/>
    <property type="evidence" value="ECO:0007669"/>
    <property type="project" value="InterPro"/>
</dbReference>
<dbReference type="InterPro" id="IPR015422">
    <property type="entry name" value="PyrdxlP-dep_Trfase_small"/>
</dbReference>